<evidence type="ECO:0000313" key="2">
    <source>
        <dbReference type="Proteomes" id="UP001642487"/>
    </source>
</evidence>
<gene>
    <name evidence="1" type="ORF">CITCOLO1_LOCUS3664</name>
</gene>
<evidence type="ECO:0000313" key="1">
    <source>
        <dbReference type="EMBL" id="CAK9311988.1"/>
    </source>
</evidence>
<accession>A0ABP0XUZ9</accession>
<protein>
    <submittedName>
        <fullName evidence="1">Uncharacterized protein</fullName>
    </submittedName>
</protein>
<dbReference type="EMBL" id="OZ021744">
    <property type="protein sequence ID" value="CAK9311988.1"/>
    <property type="molecule type" value="Genomic_DNA"/>
</dbReference>
<reference evidence="1 2" key="1">
    <citation type="submission" date="2024-03" db="EMBL/GenBank/DDBJ databases">
        <authorList>
            <person name="Gkanogiannis A."/>
            <person name="Becerra Lopez-Lavalle L."/>
        </authorList>
    </citation>
    <scope>NUCLEOTIDE SEQUENCE [LARGE SCALE GENOMIC DNA]</scope>
</reference>
<organism evidence="1 2">
    <name type="scientific">Citrullus colocynthis</name>
    <name type="common">colocynth</name>
    <dbReference type="NCBI Taxonomy" id="252529"/>
    <lineage>
        <taxon>Eukaryota</taxon>
        <taxon>Viridiplantae</taxon>
        <taxon>Streptophyta</taxon>
        <taxon>Embryophyta</taxon>
        <taxon>Tracheophyta</taxon>
        <taxon>Spermatophyta</taxon>
        <taxon>Magnoliopsida</taxon>
        <taxon>eudicotyledons</taxon>
        <taxon>Gunneridae</taxon>
        <taxon>Pentapetalae</taxon>
        <taxon>rosids</taxon>
        <taxon>fabids</taxon>
        <taxon>Cucurbitales</taxon>
        <taxon>Cucurbitaceae</taxon>
        <taxon>Benincaseae</taxon>
        <taxon>Citrullus</taxon>
    </lineage>
</organism>
<proteinExistence type="predicted"/>
<dbReference type="Proteomes" id="UP001642487">
    <property type="component" value="Chromosome 10"/>
</dbReference>
<sequence>MVESRPNPETSLATRLKLDVETSDCWGTLHELQACTGYTTEEGDILETYCDTTVDGLTTLSSPLSLSTKQNIVDYESIAP</sequence>
<keyword evidence="2" id="KW-1185">Reference proteome</keyword>
<name>A0ABP0XUZ9_9ROSI</name>